<feature type="domain" description="Bacillithiol biosynthesis BshC N-terminal Rossmann-like" evidence="3">
    <location>
        <begin position="22"/>
        <end position="372"/>
    </location>
</feature>
<dbReference type="InterPro" id="IPR055398">
    <property type="entry name" value="Rossmann-like_BshC"/>
</dbReference>
<comment type="caution">
    <text evidence="5">The sequence shown here is derived from an EMBL/GenBank/DDBJ whole genome shotgun (WGS) entry which is preliminary data.</text>
</comment>
<dbReference type="PIRSF" id="PIRSF012535">
    <property type="entry name" value="UCP012535"/>
    <property type="match status" value="1"/>
</dbReference>
<evidence type="ECO:0000259" key="4">
    <source>
        <dbReference type="Pfam" id="PF24850"/>
    </source>
</evidence>
<dbReference type="Pfam" id="PF24850">
    <property type="entry name" value="CC_BshC"/>
    <property type="match status" value="1"/>
</dbReference>
<protein>
    <recommendedName>
        <fullName evidence="2">Putative cysteine ligase BshC</fullName>
        <ecNumber evidence="2">6.-.-.-</ecNumber>
    </recommendedName>
</protein>
<accession>M7Y7Y7</accession>
<dbReference type="Proteomes" id="UP000010953">
    <property type="component" value="Unassembled WGS sequence"/>
</dbReference>
<dbReference type="NCBIfam" id="TIGR03998">
    <property type="entry name" value="thiol_BshC"/>
    <property type="match status" value="1"/>
</dbReference>
<organism evidence="5 6">
    <name type="scientific">Mariniradius saccharolyticus AK6</name>
    <dbReference type="NCBI Taxonomy" id="1239962"/>
    <lineage>
        <taxon>Bacteria</taxon>
        <taxon>Pseudomonadati</taxon>
        <taxon>Bacteroidota</taxon>
        <taxon>Cytophagia</taxon>
        <taxon>Cytophagales</taxon>
        <taxon>Cyclobacteriaceae</taxon>
        <taxon>Mariniradius</taxon>
    </lineage>
</organism>
<dbReference type="STRING" id="1239962.C943_00579"/>
<dbReference type="EMBL" id="AMZY02000010">
    <property type="protein sequence ID" value="EMS33301.1"/>
    <property type="molecule type" value="Genomic_DNA"/>
</dbReference>
<gene>
    <name evidence="2" type="primary">bshC</name>
    <name evidence="5" type="ORF">C943_00579</name>
</gene>
<dbReference type="InParanoid" id="M7Y7Y7"/>
<dbReference type="FunCoup" id="M7Y7Y7">
    <property type="interactions" value="9"/>
</dbReference>
<dbReference type="InterPro" id="IPR011199">
    <property type="entry name" value="Bacillithiol_biosynth_BshC"/>
</dbReference>
<dbReference type="EC" id="6.-.-.-" evidence="2"/>
<dbReference type="Pfam" id="PF10079">
    <property type="entry name" value="Rossmann-like_BshC"/>
    <property type="match status" value="1"/>
</dbReference>
<name>M7Y7Y7_9BACT</name>
<keyword evidence="2" id="KW-0175">Coiled coil</keyword>
<dbReference type="AlphaFoldDB" id="M7Y7Y7"/>
<dbReference type="InterPro" id="IPR055399">
    <property type="entry name" value="CC_BshC"/>
</dbReference>
<sequence>MQKTQASTFMVKSSVDPACTRQFSALFLDYLGQKPELAAFYNQFPAIGNFGKLIQERRFDKVRRERLVRVLQEQYAGIALGEMSSHQIISLADDNTFTVTTGHQLNLFTGPLYFIYKIVSTINLAKKLGDAYPGYHFVPVYWMATEDHDFEEINYFKLDGKKYQWKSDQKGPVGDFVWDGGFKEFLKEVSAFAPEFFLQAYQSSRNLSEAVRKYVHHLFGEKGLLVVDGNHPELKKALIPILKADLLTHDPYTLATAQTQRLDELGYKSQIYPREINLFYMQKGLRERIEKVGDIYKVLNTDIQFTQEGIIEQLESHPERFSPNVVLRPVYQELILPNLAYLGGPAEVAYWLQLKSMFDHFEVPFPALLPRNFAVILDQSVDKKIAQLGLQDTDLFESVLDWKRKFVEHQASVDFQMETEKAQLSALFQKKGAEAAALQKSLQNAFEAGKVRALKILEQLSDKVRKAEEKRLEIQIKRRTDIQSFLYPGGSPQERTENMMRFFLAKPKLLDELLEMFDPLDFSYMILRTDAQQSAN</sequence>
<keyword evidence="1 2" id="KW-0436">Ligase</keyword>
<proteinExistence type="inferred from homology"/>
<evidence type="ECO:0000256" key="1">
    <source>
        <dbReference type="ARBA" id="ARBA00022598"/>
    </source>
</evidence>
<evidence type="ECO:0000256" key="2">
    <source>
        <dbReference type="HAMAP-Rule" id="MF_01867"/>
    </source>
</evidence>
<reference evidence="5" key="1">
    <citation type="submission" date="2013-01" db="EMBL/GenBank/DDBJ databases">
        <title>Genome assembly of Mariniradius saccharolyticus AK6.</title>
        <authorList>
            <person name="Vaidya B."/>
            <person name="Khatri I."/>
            <person name="Tanuku N.R.S."/>
            <person name="Subramanian S."/>
            <person name="Pinnaka A."/>
        </authorList>
    </citation>
    <scope>NUCLEOTIDE SEQUENCE [LARGE SCALE GENOMIC DNA]</scope>
    <source>
        <strain evidence="5">AK6</strain>
    </source>
</reference>
<dbReference type="HAMAP" id="MF_01867">
    <property type="entry name" value="BshC"/>
    <property type="match status" value="1"/>
</dbReference>
<evidence type="ECO:0000313" key="6">
    <source>
        <dbReference type="Proteomes" id="UP000010953"/>
    </source>
</evidence>
<comment type="similarity">
    <text evidence="2">Belongs to the BshC family.</text>
</comment>
<feature type="coiled-coil region" evidence="2">
    <location>
        <begin position="450"/>
        <end position="477"/>
    </location>
</feature>
<keyword evidence="6" id="KW-1185">Reference proteome</keyword>
<dbReference type="GO" id="GO:0016874">
    <property type="term" value="F:ligase activity"/>
    <property type="evidence" value="ECO:0007669"/>
    <property type="project" value="UniProtKB-UniRule"/>
</dbReference>
<evidence type="ECO:0000259" key="3">
    <source>
        <dbReference type="Pfam" id="PF10079"/>
    </source>
</evidence>
<feature type="domain" description="Bacillithiol biosynthesis BshC C-terminal coiled-coil" evidence="4">
    <location>
        <begin position="374"/>
        <end position="528"/>
    </location>
</feature>
<dbReference type="eggNOG" id="COG4365">
    <property type="taxonomic scope" value="Bacteria"/>
</dbReference>
<evidence type="ECO:0000313" key="5">
    <source>
        <dbReference type="EMBL" id="EMS33301.1"/>
    </source>
</evidence>